<gene>
    <name evidence="1" type="ORF">M409DRAFT_27915</name>
</gene>
<evidence type="ECO:0000313" key="2">
    <source>
        <dbReference type="Proteomes" id="UP000799537"/>
    </source>
</evidence>
<reference evidence="1" key="1">
    <citation type="journal article" date="2020" name="Stud. Mycol.">
        <title>101 Dothideomycetes genomes: a test case for predicting lifestyles and emergence of pathogens.</title>
        <authorList>
            <person name="Haridas S."/>
            <person name="Albert R."/>
            <person name="Binder M."/>
            <person name="Bloem J."/>
            <person name="Labutti K."/>
            <person name="Salamov A."/>
            <person name="Andreopoulos B."/>
            <person name="Baker S."/>
            <person name="Barry K."/>
            <person name="Bills G."/>
            <person name="Bluhm B."/>
            <person name="Cannon C."/>
            <person name="Castanera R."/>
            <person name="Culley D."/>
            <person name="Daum C."/>
            <person name="Ezra D."/>
            <person name="Gonzalez J."/>
            <person name="Henrissat B."/>
            <person name="Kuo A."/>
            <person name="Liang C."/>
            <person name="Lipzen A."/>
            <person name="Lutzoni F."/>
            <person name="Magnuson J."/>
            <person name="Mondo S."/>
            <person name="Nolan M."/>
            <person name="Ohm R."/>
            <person name="Pangilinan J."/>
            <person name="Park H.-J."/>
            <person name="Ramirez L."/>
            <person name="Alfaro M."/>
            <person name="Sun H."/>
            <person name="Tritt A."/>
            <person name="Yoshinaga Y."/>
            <person name="Zwiers L.-H."/>
            <person name="Turgeon B."/>
            <person name="Goodwin S."/>
            <person name="Spatafora J."/>
            <person name="Crous P."/>
            <person name="Grigoriev I."/>
        </authorList>
    </citation>
    <scope>NUCLEOTIDE SEQUENCE</scope>
    <source>
        <strain evidence="1">ATCC 36951</strain>
    </source>
</reference>
<sequence>MHIEPPFAVPFSTYPSPPSLSASEASYQLSDDDTFPMDANTNVNVDGIGVLNYQRAIDIARNTEGDLDPTVSAYLETALSDIWGRINMEPENYIMSKDEFAVFNFYRFRFEENGVAEAAVARYWAHTFEAPTASS</sequence>
<dbReference type="EMBL" id="ML993618">
    <property type="protein sequence ID" value="KAF2161516.1"/>
    <property type="molecule type" value="Genomic_DNA"/>
</dbReference>
<organism evidence="1 2">
    <name type="scientific">Zasmidium cellare ATCC 36951</name>
    <dbReference type="NCBI Taxonomy" id="1080233"/>
    <lineage>
        <taxon>Eukaryota</taxon>
        <taxon>Fungi</taxon>
        <taxon>Dikarya</taxon>
        <taxon>Ascomycota</taxon>
        <taxon>Pezizomycotina</taxon>
        <taxon>Dothideomycetes</taxon>
        <taxon>Dothideomycetidae</taxon>
        <taxon>Mycosphaerellales</taxon>
        <taxon>Mycosphaerellaceae</taxon>
        <taxon>Zasmidium</taxon>
    </lineage>
</organism>
<accession>A0A6A6C7Z2</accession>
<name>A0A6A6C7Z2_ZASCE</name>
<keyword evidence="2" id="KW-1185">Reference proteome</keyword>
<dbReference type="Proteomes" id="UP000799537">
    <property type="component" value="Unassembled WGS sequence"/>
</dbReference>
<evidence type="ECO:0000313" key="1">
    <source>
        <dbReference type="EMBL" id="KAF2161516.1"/>
    </source>
</evidence>
<dbReference type="RefSeq" id="XP_033662405.1">
    <property type="nucleotide sequence ID" value="XM_033808785.1"/>
</dbReference>
<proteinExistence type="predicted"/>
<dbReference type="AlphaFoldDB" id="A0A6A6C7Z2"/>
<dbReference type="OrthoDB" id="5302289at2759"/>
<dbReference type="GeneID" id="54562057"/>
<protein>
    <submittedName>
        <fullName evidence="1">Uncharacterized protein</fullName>
    </submittedName>
</protein>